<accession>A0A0F9DXH5</accession>
<evidence type="ECO:0000259" key="1">
    <source>
        <dbReference type="PROSITE" id="PS51186"/>
    </source>
</evidence>
<dbReference type="CDD" id="cd04301">
    <property type="entry name" value="NAT_SF"/>
    <property type="match status" value="1"/>
</dbReference>
<dbReference type="InterPro" id="IPR016181">
    <property type="entry name" value="Acyl_CoA_acyltransferase"/>
</dbReference>
<gene>
    <name evidence="2" type="ORF">LCGC14_2224510</name>
</gene>
<dbReference type="PANTHER" id="PTHR13355:SF11">
    <property type="entry name" value="GLUCOSAMINE 6-PHOSPHATE N-ACETYLTRANSFERASE"/>
    <property type="match status" value="1"/>
</dbReference>
<dbReference type="Gene3D" id="3.40.630.30">
    <property type="match status" value="1"/>
</dbReference>
<proteinExistence type="predicted"/>
<dbReference type="EMBL" id="LAZR01029793">
    <property type="protein sequence ID" value="KKL58526.1"/>
    <property type="molecule type" value="Genomic_DNA"/>
</dbReference>
<dbReference type="PANTHER" id="PTHR13355">
    <property type="entry name" value="GLUCOSAMINE 6-PHOSPHATE N-ACETYLTRANSFERASE"/>
    <property type="match status" value="1"/>
</dbReference>
<dbReference type="Pfam" id="PF13673">
    <property type="entry name" value="Acetyltransf_10"/>
    <property type="match status" value="1"/>
</dbReference>
<dbReference type="InterPro" id="IPR000182">
    <property type="entry name" value="GNAT_dom"/>
</dbReference>
<dbReference type="PROSITE" id="PS51186">
    <property type="entry name" value="GNAT"/>
    <property type="match status" value="1"/>
</dbReference>
<dbReference type="InterPro" id="IPR039143">
    <property type="entry name" value="GNPNAT1-like"/>
</dbReference>
<dbReference type="AlphaFoldDB" id="A0A0F9DXH5"/>
<organism evidence="2">
    <name type="scientific">marine sediment metagenome</name>
    <dbReference type="NCBI Taxonomy" id="412755"/>
    <lineage>
        <taxon>unclassified sequences</taxon>
        <taxon>metagenomes</taxon>
        <taxon>ecological metagenomes</taxon>
    </lineage>
</organism>
<evidence type="ECO:0000313" key="2">
    <source>
        <dbReference type="EMBL" id="KKL58526.1"/>
    </source>
</evidence>
<feature type="domain" description="N-acetyltransferase" evidence="1">
    <location>
        <begin position="1"/>
        <end position="142"/>
    </location>
</feature>
<dbReference type="GO" id="GO:0004343">
    <property type="term" value="F:glucosamine 6-phosphate N-acetyltransferase activity"/>
    <property type="evidence" value="ECO:0007669"/>
    <property type="project" value="TreeGrafter"/>
</dbReference>
<comment type="caution">
    <text evidence="2">The sequence shown here is derived from an EMBL/GenBank/DDBJ whole genome shotgun (WGS) entry which is preliminary data.</text>
</comment>
<reference evidence="2" key="1">
    <citation type="journal article" date="2015" name="Nature">
        <title>Complex archaea that bridge the gap between prokaryotes and eukaryotes.</title>
        <authorList>
            <person name="Spang A."/>
            <person name="Saw J.H."/>
            <person name="Jorgensen S.L."/>
            <person name="Zaremba-Niedzwiedzka K."/>
            <person name="Martijn J."/>
            <person name="Lind A.E."/>
            <person name="van Eijk R."/>
            <person name="Schleper C."/>
            <person name="Guy L."/>
            <person name="Ettema T.J."/>
        </authorList>
    </citation>
    <scope>NUCLEOTIDE SEQUENCE</scope>
</reference>
<dbReference type="SUPFAM" id="SSF55729">
    <property type="entry name" value="Acyl-CoA N-acyltransferases (Nat)"/>
    <property type="match status" value="1"/>
</dbReference>
<protein>
    <recommendedName>
        <fullName evidence="1">N-acetyltransferase domain-containing protein</fullName>
    </recommendedName>
</protein>
<sequence>MDVTLGTSPELIAQAHAIRHQVFVIEQNIPKQLDLDGLDEEAIHVVVTDVGSLVATARLVKRDKFCAVMARIAVLKQYRGVGVAKLVINALLSHAGKIGLESIEIHAHAYLQGYYQRYGFKYIKDVEKVGEHQLIEMQCSLKSEVR</sequence>
<name>A0A0F9DXH5_9ZZZZ</name>